<reference evidence="1" key="1">
    <citation type="journal article" date="2015" name="Nature">
        <title>Complex archaea that bridge the gap between prokaryotes and eukaryotes.</title>
        <authorList>
            <person name="Spang A."/>
            <person name="Saw J.H."/>
            <person name="Jorgensen S.L."/>
            <person name="Zaremba-Niedzwiedzka K."/>
            <person name="Martijn J."/>
            <person name="Lind A.E."/>
            <person name="van Eijk R."/>
            <person name="Schleper C."/>
            <person name="Guy L."/>
            <person name="Ettema T.J."/>
        </authorList>
    </citation>
    <scope>NUCLEOTIDE SEQUENCE</scope>
</reference>
<evidence type="ECO:0000313" key="1">
    <source>
        <dbReference type="EMBL" id="KKK97192.1"/>
    </source>
</evidence>
<gene>
    <name evidence="1" type="ORF">LCGC14_2655230</name>
</gene>
<sequence length="165" mass="20386">MKQKLTHWVMKEHKDLILKGKGKFRHRDRRMREKFEIKPEGFWLSVNGSWERWLEGNWDEWLKGKVCLQAELEGDINLFVIKTKQQFLDKFKELTGKELDESSPIRFDYHEFHKKLMEHYDGMMLLSEPFWKHRLDFGFMYFYGWDCESICVWNRKKIKFKEVKK</sequence>
<dbReference type="AlphaFoldDB" id="A0A0F8ZTJ2"/>
<accession>A0A0F8ZTJ2</accession>
<name>A0A0F8ZTJ2_9ZZZZ</name>
<dbReference type="EMBL" id="LAZR01046159">
    <property type="protein sequence ID" value="KKK97192.1"/>
    <property type="molecule type" value="Genomic_DNA"/>
</dbReference>
<comment type="caution">
    <text evidence="1">The sequence shown here is derived from an EMBL/GenBank/DDBJ whole genome shotgun (WGS) entry which is preliminary data.</text>
</comment>
<organism evidence="1">
    <name type="scientific">marine sediment metagenome</name>
    <dbReference type="NCBI Taxonomy" id="412755"/>
    <lineage>
        <taxon>unclassified sequences</taxon>
        <taxon>metagenomes</taxon>
        <taxon>ecological metagenomes</taxon>
    </lineage>
</organism>
<protein>
    <submittedName>
        <fullName evidence="1">Uncharacterized protein</fullName>
    </submittedName>
</protein>
<proteinExistence type="predicted"/>